<keyword evidence="11" id="KW-1185">Reference proteome</keyword>
<gene>
    <name evidence="7" type="primary">potA</name>
    <name evidence="10" type="ORF">D6850_05315</name>
</gene>
<dbReference type="NCBIfam" id="TIGR01187">
    <property type="entry name" value="potA"/>
    <property type="match status" value="1"/>
</dbReference>
<reference evidence="10 11" key="1">
    <citation type="submission" date="2018-09" db="EMBL/GenBank/DDBJ databases">
        <title>Roseovarius spongiae sp. nov., isolated from a marine sponge.</title>
        <authorList>
            <person name="Zhuang L."/>
            <person name="Luo L."/>
        </authorList>
    </citation>
    <scope>NUCLEOTIDE SEQUENCE [LARGE SCALE GENOMIC DNA]</scope>
    <source>
        <strain evidence="10 11">HN-E21</strain>
    </source>
</reference>
<comment type="catalytic activity">
    <reaction evidence="7">
        <text>ATP + H2O + polyamine-[polyamine-binding protein]Side 1 = ADP + phosphate + polyamineSide 2 + [polyamine-binding protein]Side 1.</text>
        <dbReference type="EC" id="7.6.2.11"/>
    </reaction>
</comment>
<dbReference type="InterPro" id="IPR013611">
    <property type="entry name" value="Transp-assoc_OB_typ2"/>
</dbReference>
<dbReference type="PANTHER" id="PTHR42781">
    <property type="entry name" value="SPERMIDINE/PUTRESCINE IMPORT ATP-BINDING PROTEIN POTA"/>
    <property type="match status" value="1"/>
</dbReference>
<dbReference type="GO" id="GO:0015417">
    <property type="term" value="F:ABC-type polyamine transporter activity"/>
    <property type="evidence" value="ECO:0007669"/>
    <property type="project" value="UniProtKB-EC"/>
</dbReference>
<evidence type="ECO:0000256" key="6">
    <source>
        <dbReference type="ARBA" id="ARBA00023136"/>
    </source>
</evidence>
<evidence type="ECO:0000256" key="5">
    <source>
        <dbReference type="ARBA" id="ARBA00022967"/>
    </source>
</evidence>
<dbReference type="Pfam" id="PF00005">
    <property type="entry name" value="ABC_tran"/>
    <property type="match status" value="1"/>
</dbReference>
<protein>
    <recommendedName>
        <fullName evidence="7">Spermidine/putrescine import ATP-binding protein PotA</fullName>
        <ecNumber evidence="7">7.6.2.11</ecNumber>
    </recommendedName>
</protein>
<accession>A0A3A8AWZ4</accession>
<dbReference type="GO" id="GO:0016887">
    <property type="term" value="F:ATP hydrolysis activity"/>
    <property type="evidence" value="ECO:0007669"/>
    <property type="project" value="InterPro"/>
</dbReference>
<dbReference type="EC" id="7.6.2.11" evidence="7"/>
<comment type="subunit">
    <text evidence="7">The complex is composed of two ATP-binding proteins (PotA), two transmembrane proteins (PotB and PotC) and a solute-binding protein (PotD).</text>
</comment>
<dbReference type="SUPFAM" id="SSF50331">
    <property type="entry name" value="MOP-like"/>
    <property type="match status" value="1"/>
</dbReference>
<dbReference type="PROSITE" id="PS50893">
    <property type="entry name" value="ABC_TRANSPORTER_2"/>
    <property type="match status" value="1"/>
</dbReference>
<dbReference type="InterPro" id="IPR050093">
    <property type="entry name" value="ABC_SmlMolc_Importer"/>
</dbReference>
<dbReference type="Gene3D" id="3.40.50.300">
    <property type="entry name" value="P-loop containing nucleotide triphosphate hydrolases"/>
    <property type="match status" value="1"/>
</dbReference>
<dbReference type="SMART" id="SM00382">
    <property type="entry name" value="AAA"/>
    <property type="match status" value="1"/>
</dbReference>
<evidence type="ECO:0000259" key="9">
    <source>
        <dbReference type="PROSITE" id="PS50893"/>
    </source>
</evidence>
<keyword evidence="3 7" id="KW-0547">Nucleotide-binding</keyword>
<evidence type="ECO:0000256" key="2">
    <source>
        <dbReference type="ARBA" id="ARBA00022475"/>
    </source>
</evidence>
<evidence type="ECO:0000256" key="1">
    <source>
        <dbReference type="ARBA" id="ARBA00022448"/>
    </source>
</evidence>
<evidence type="ECO:0000313" key="10">
    <source>
        <dbReference type="EMBL" id="RKF16948.1"/>
    </source>
</evidence>
<comment type="caution">
    <text evidence="10">The sequence shown here is derived from an EMBL/GenBank/DDBJ whole genome shotgun (WGS) entry which is preliminary data.</text>
</comment>
<dbReference type="Pfam" id="PF08402">
    <property type="entry name" value="TOBE_2"/>
    <property type="match status" value="1"/>
</dbReference>
<feature type="region of interest" description="Disordered" evidence="8">
    <location>
        <begin position="1"/>
        <end position="25"/>
    </location>
</feature>
<feature type="domain" description="ABC transporter" evidence="9">
    <location>
        <begin position="29"/>
        <end position="259"/>
    </location>
</feature>
<dbReference type="GO" id="GO:0005524">
    <property type="term" value="F:ATP binding"/>
    <property type="evidence" value="ECO:0007669"/>
    <property type="project" value="UniProtKB-KW"/>
</dbReference>
<evidence type="ECO:0000256" key="7">
    <source>
        <dbReference type="RuleBase" id="RU364083"/>
    </source>
</evidence>
<evidence type="ECO:0000256" key="8">
    <source>
        <dbReference type="SAM" id="MobiDB-lite"/>
    </source>
</evidence>
<dbReference type="InterPro" id="IPR003593">
    <property type="entry name" value="AAA+_ATPase"/>
</dbReference>
<dbReference type="InterPro" id="IPR005893">
    <property type="entry name" value="PotA-like"/>
</dbReference>
<dbReference type="InterPro" id="IPR027417">
    <property type="entry name" value="P-loop_NTPase"/>
</dbReference>
<sequence length="380" mass="42025">MNDVTKTTGPANAGPDEAGPQGRDHALPISVRSLTKTYGAFHALNDVSIDIRNGEFMTLLGPSGSGKTTLLMVLAGFVRPDNGSVKFGEREILLLPPHKRDIGMVFQNYALFPHMTVADNLAYPLKLRRVGKAEIRERVERALDLVQLGGLGDRGIEALSGGQRQRVALARAVIFEPRILLMDEPLSALDKNLREQMQFEVRALHDRLGITTVYVTHDQREALTMSDRIAVINEGRIQQVDPPRKLYERPETFFVASFIGETYRLPVEVADGKASLFGQPVRTDSPLGSNAARQTLILRPEMLHIDEGAPEADENQMTGTLRQSVFQGDSIVSYITIHGDHEIAVRSQHRSDRSLPEPGSEVRLSWLVQDTVILPGDGRT</sequence>
<keyword evidence="4 7" id="KW-0067">ATP-binding</keyword>
<dbReference type="OrthoDB" id="9802264at2"/>
<comment type="function">
    <text evidence="7">Part of the ABC transporter complex PotABCD involved in spermidine/putrescine import. Responsible for energy coupling to the transport system.</text>
</comment>
<dbReference type="RefSeq" id="WP_121164463.1">
    <property type="nucleotide sequence ID" value="NZ_RAPE01000001.1"/>
</dbReference>
<comment type="similarity">
    <text evidence="7">Belongs to the ABC transporter superfamily. Spermidine/putrescine importer (TC 3.A.1.11.1) family.</text>
</comment>
<keyword evidence="6 7" id="KW-0472">Membrane</keyword>
<dbReference type="EMBL" id="RAPE01000001">
    <property type="protein sequence ID" value="RKF16948.1"/>
    <property type="molecule type" value="Genomic_DNA"/>
</dbReference>
<proteinExistence type="inferred from homology"/>
<dbReference type="InterPro" id="IPR017871">
    <property type="entry name" value="ABC_transporter-like_CS"/>
</dbReference>
<evidence type="ECO:0000256" key="4">
    <source>
        <dbReference type="ARBA" id="ARBA00022840"/>
    </source>
</evidence>
<feature type="compositionally biased region" description="Polar residues" evidence="8">
    <location>
        <begin position="1"/>
        <end position="10"/>
    </location>
</feature>
<evidence type="ECO:0000256" key="3">
    <source>
        <dbReference type="ARBA" id="ARBA00022741"/>
    </source>
</evidence>
<dbReference type="GO" id="GO:0043190">
    <property type="term" value="C:ATP-binding cassette (ABC) transporter complex"/>
    <property type="evidence" value="ECO:0007669"/>
    <property type="project" value="InterPro"/>
</dbReference>
<dbReference type="InterPro" id="IPR008995">
    <property type="entry name" value="Mo/tungstate-bd_C_term_dom"/>
</dbReference>
<dbReference type="InterPro" id="IPR003439">
    <property type="entry name" value="ABC_transporter-like_ATP-bd"/>
</dbReference>
<keyword evidence="1 7" id="KW-0813">Transport</keyword>
<dbReference type="FunFam" id="3.40.50.300:FF:000133">
    <property type="entry name" value="Spermidine/putrescine import ATP-binding protein PotA"/>
    <property type="match status" value="1"/>
</dbReference>
<keyword evidence="5 7" id="KW-1278">Translocase</keyword>
<dbReference type="AlphaFoldDB" id="A0A3A8AWZ4"/>
<dbReference type="PROSITE" id="PS00211">
    <property type="entry name" value="ABC_TRANSPORTER_1"/>
    <property type="match status" value="1"/>
</dbReference>
<dbReference type="GO" id="GO:0015847">
    <property type="term" value="P:putrescine transport"/>
    <property type="evidence" value="ECO:0007669"/>
    <property type="project" value="UniProtKB-ARBA"/>
</dbReference>
<dbReference type="SUPFAM" id="SSF52540">
    <property type="entry name" value="P-loop containing nucleoside triphosphate hydrolases"/>
    <property type="match status" value="1"/>
</dbReference>
<evidence type="ECO:0000313" key="11">
    <source>
        <dbReference type="Proteomes" id="UP000281128"/>
    </source>
</evidence>
<name>A0A3A8AWZ4_9RHOB</name>
<dbReference type="Proteomes" id="UP000281128">
    <property type="component" value="Unassembled WGS sequence"/>
</dbReference>
<dbReference type="PANTHER" id="PTHR42781:SF4">
    <property type="entry name" value="SPERMIDINE_PUTRESCINE IMPORT ATP-BINDING PROTEIN POTA"/>
    <property type="match status" value="1"/>
</dbReference>
<organism evidence="10 11">
    <name type="scientific">Roseovarius spongiae</name>
    <dbReference type="NCBI Taxonomy" id="2320272"/>
    <lineage>
        <taxon>Bacteria</taxon>
        <taxon>Pseudomonadati</taxon>
        <taxon>Pseudomonadota</taxon>
        <taxon>Alphaproteobacteria</taxon>
        <taxon>Rhodobacterales</taxon>
        <taxon>Roseobacteraceae</taxon>
        <taxon>Roseovarius</taxon>
    </lineage>
</organism>
<keyword evidence="2 7" id="KW-1003">Cell membrane</keyword>